<evidence type="ECO:0000256" key="1">
    <source>
        <dbReference type="ARBA" id="ARBA00001561"/>
    </source>
</evidence>
<reference evidence="7" key="1">
    <citation type="submission" date="2017-01" db="EMBL/GenBank/DDBJ databases">
        <authorList>
            <person name="Varghese N."/>
            <person name="Submissions S."/>
        </authorList>
    </citation>
    <scope>NUCLEOTIDE SEQUENCE [LARGE SCALE GENOMIC DNA]</scope>
    <source>
        <strain evidence="7">DSM 21054</strain>
    </source>
</reference>
<dbReference type="InterPro" id="IPR050695">
    <property type="entry name" value="N-acetylmuramoyl_amidase_3"/>
</dbReference>
<feature type="chain" id="PRO_5030023303" description="N-acetylmuramoyl-L-alanine amidase" evidence="4">
    <location>
        <begin position="19"/>
        <end position="391"/>
    </location>
</feature>
<dbReference type="SUPFAM" id="SSF53187">
    <property type="entry name" value="Zn-dependent exopeptidases"/>
    <property type="match status" value="1"/>
</dbReference>
<keyword evidence="4" id="KW-0732">Signal</keyword>
<comment type="catalytic activity">
    <reaction evidence="1">
        <text>Hydrolyzes the link between N-acetylmuramoyl residues and L-amino acid residues in certain cell-wall glycopeptides.</text>
        <dbReference type="EC" id="3.5.1.28"/>
    </reaction>
</comment>
<protein>
    <recommendedName>
        <fullName evidence="2">N-acetylmuramoyl-L-alanine amidase</fullName>
        <ecNumber evidence="2">3.5.1.28</ecNumber>
    </recommendedName>
</protein>
<dbReference type="OrthoDB" id="9806267at2"/>
<keyword evidence="3" id="KW-0378">Hydrolase</keyword>
<dbReference type="GO" id="GO:0009253">
    <property type="term" value="P:peptidoglycan catabolic process"/>
    <property type="evidence" value="ECO:0007669"/>
    <property type="project" value="InterPro"/>
</dbReference>
<feature type="signal peptide" evidence="4">
    <location>
        <begin position="1"/>
        <end position="18"/>
    </location>
</feature>
<accession>A0A173MQY8</accession>
<dbReference type="PANTHER" id="PTHR30404:SF0">
    <property type="entry name" value="N-ACETYLMURAMOYL-L-ALANINE AMIDASE AMIC"/>
    <property type="match status" value="1"/>
</dbReference>
<dbReference type="Gene3D" id="3.40.630.40">
    <property type="entry name" value="Zn-dependent exopeptidases"/>
    <property type="match status" value="1"/>
</dbReference>
<name>A0A173MQY8_9BACT</name>
<evidence type="ECO:0000259" key="5">
    <source>
        <dbReference type="SMART" id="SM00646"/>
    </source>
</evidence>
<dbReference type="InterPro" id="IPR021731">
    <property type="entry name" value="AMIN_dom"/>
</dbReference>
<dbReference type="CDD" id="cd02696">
    <property type="entry name" value="MurNAc-LAA"/>
    <property type="match status" value="1"/>
</dbReference>
<dbReference type="STRING" id="477680.SAMN05421788_1011293"/>
<dbReference type="Pfam" id="PF01520">
    <property type="entry name" value="Amidase_3"/>
    <property type="match status" value="1"/>
</dbReference>
<keyword evidence="7" id="KW-1185">Reference proteome</keyword>
<evidence type="ECO:0000256" key="3">
    <source>
        <dbReference type="ARBA" id="ARBA00022801"/>
    </source>
</evidence>
<evidence type="ECO:0000256" key="2">
    <source>
        <dbReference type="ARBA" id="ARBA00011901"/>
    </source>
</evidence>
<dbReference type="EMBL" id="FTOR01000001">
    <property type="protein sequence ID" value="SIS80091.1"/>
    <property type="molecule type" value="Genomic_DNA"/>
</dbReference>
<dbReference type="GO" id="GO:0008745">
    <property type="term" value="F:N-acetylmuramoyl-L-alanine amidase activity"/>
    <property type="evidence" value="ECO:0007669"/>
    <property type="project" value="UniProtKB-EC"/>
</dbReference>
<gene>
    <name evidence="6" type="ORF">SAMN05421788_1011293</name>
</gene>
<evidence type="ECO:0000313" key="7">
    <source>
        <dbReference type="Proteomes" id="UP000186917"/>
    </source>
</evidence>
<proteinExistence type="predicted"/>
<dbReference type="Pfam" id="PF11741">
    <property type="entry name" value="AMIN"/>
    <property type="match status" value="1"/>
</dbReference>
<sequence length="391" mass="44285">MKAIVILTLTICTTFAKAQQQTSYWMGRTTGKLPHLLYGLGEDRLGGAKMTYLDSNIAICVVDSTKENYKVKLSGYHYAYMPKTAVKRDSLLISKPYHLSQNWNVYGDSLFDYVKIILDEKLPYKSVQQMNPSRIVVDIYGATSNTNWITQLSNVKEIQNTWYEQPEDDVLRAVIELKHDQHWGHHIYYDSASNVLVIRVKRQPYPLTLRNLRIAIDAGHGGSNGGAEGVTSRVLEKTYTLQFAKQLETTLREAGVTNVYMTRTKDTTLSMPERVDGLLQFNPDVLISLHLNSSNSDTMRGVGTFYRYIGFRPLSQALLKQMLSLGLAEYGNVGNFNFALNGPIDYPNALVEIAFLSNKQDEKLIMSPEFRTKVAARIMRGIQNWIAAMEE</sequence>
<dbReference type="GO" id="GO:0030288">
    <property type="term" value="C:outer membrane-bounded periplasmic space"/>
    <property type="evidence" value="ECO:0007669"/>
    <property type="project" value="TreeGrafter"/>
</dbReference>
<dbReference type="PANTHER" id="PTHR30404">
    <property type="entry name" value="N-ACETYLMURAMOYL-L-ALANINE AMIDASE"/>
    <property type="match status" value="1"/>
</dbReference>
<feature type="domain" description="MurNAc-LAA" evidence="5">
    <location>
        <begin position="275"/>
        <end position="383"/>
    </location>
</feature>
<organism evidence="6 7">
    <name type="scientific">Filimonas lacunae</name>
    <dbReference type="NCBI Taxonomy" id="477680"/>
    <lineage>
        <taxon>Bacteria</taxon>
        <taxon>Pseudomonadati</taxon>
        <taxon>Bacteroidota</taxon>
        <taxon>Chitinophagia</taxon>
        <taxon>Chitinophagales</taxon>
        <taxon>Chitinophagaceae</taxon>
        <taxon>Filimonas</taxon>
    </lineage>
</organism>
<dbReference type="RefSeq" id="WP_076376756.1">
    <property type="nucleotide sequence ID" value="NZ_AP017422.1"/>
</dbReference>
<evidence type="ECO:0000313" key="6">
    <source>
        <dbReference type="EMBL" id="SIS80091.1"/>
    </source>
</evidence>
<dbReference type="Proteomes" id="UP000186917">
    <property type="component" value="Unassembled WGS sequence"/>
</dbReference>
<dbReference type="KEGG" id="fln:FLA_5913"/>
<dbReference type="SMART" id="SM00646">
    <property type="entry name" value="Ami_3"/>
    <property type="match status" value="1"/>
</dbReference>
<evidence type="ECO:0000256" key="4">
    <source>
        <dbReference type="SAM" id="SignalP"/>
    </source>
</evidence>
<dbReference type="EC" id="3.5.1.28" evidence="2"/>
<dbReference type="InterPro" id="IPR002508">
    <property type="entry name" value="MurNAc-LAA_cat"/>
</dbReference>
<dbReference type="Gene3D" id="2.60.40.3500">
    <property type="match status" value="1"/>
</dbReference>
<dbReference type="AlphaFoldDB" id="A0A173MQY8"/>